<gene>
    <name evidence="9" type="ORF">ACFORF_04215</name>
</gene>
<name>A0ABV8CVF6_9STRE</name>
<dbReference type="PANTHER" id="PTHR11845">
    <property type="entry name" value="5'-DEOXYNUCLEOTIDASE HDDC2"/>
    <property type="match status" value="1"/>
</dbReference>
<evidence type="ECO:0000256" key="4">
    <source>
        <dbReference type="ARBA" id="ARBA00011738"/>
    </source>
</evidence>
<evidence type="ECO:0000256" key="2">
    <source>
        <dbReference type="ARBA" id="ARBA00001936"/>
    </source>
</evidence>
<keyword evidence="10" id="KW-1185">Reference proteome</keyword>
<dbReference type="Proteomes" id="UP001595807">
    <property type="component" value="Unassembled WGS sequence"/>
</dbReference>
<keyword evidence="6" id="KW-0479">Metal-binding</keyword>
<evidence type="ECO:0000256" key="3">
    <source>
        <dbReference type="ARBA" id="ARBA00001941"/>
    </source>
</evidence>
<dbReference type="InterPro" id="IPR003607">
    <property type="entry name" value="HD/PDEase_dom"/>
</dbReference>
<comment type="subunit">
    <text evidence="4">Homodimer.</text>
</comment>
<dbReference type="Gene3D" id="1.10.3210.10">
    <property type="entry name" value="Hypothetical protein af1432"/>
    <property type="match status" value="1"/>
</dbReference>
<dbReference type="SMART" id="SM00471">
    <property type="entry name" value="HDc"/>
    <property type="match status" value="1"/>
</dbReference>
<evidence type="ECO:0000256" key="5">
    <source>
        <dbReference type="ARBA" id="ARBA00012964"/>
    </source>
</evidence>
<organism evidence="9 10">
    <name type="scientific">Streptococcus caprae</name>
    <dbReference type="NCBI Taxonomy" id="1640501"/>
    <lineage>
        <taxon>Bacteria</taxon>
        <taxon>Bacillati</taxon>
        <taxon>Bacillota</taxon>
        <taxon>Bacilli</taxon>
        <taxon>Lactobacillales</taxon>
        <taxon>Streptococcaceae</taxon>
        <taxon>Streptococcus</taxon>
    </lineage>
</organism>
<dbReference type="EC" id="3.1.3.89" evidence="5"/>
<proteinExistence type="predicted"/>
<keyword evidence="7 9" id="KW-0378">Hydrolase</keyword>
<comment type="caution">
    <text evidence="9">The sequence shown here is derived from an EMBL/GenBank/DDBJ whole genome shotgun (WGS) entry which is preliminary data.</text>
</comment>
<comment type="cofactor">
    <cofactor evidence="2">
        <name>Mn(2+)</name>
        <dbReference type="ChEBI" id="CHEBI:29035"/>
    </cofactor>
</comment>
<dbReference type="InterPro" id="IPR039356">
    <property type="entry name" value="YfbR/HDDC2"/>
</dbReference>
<dbReference type="RefSeq" id="WP_380425799.1">
    <property type="nucleotide sequence ID" value="NZ_JBHRZV010000029.1"/>
</dbReference>
<dbReference type="InterPro" id="IPR006674">
    <property type="entry name" value="HD_domain"/>
</dbReference>
<comment type="cofactor">
    <cofactor evidence="3">
        <name>Co(2+)</name>
        <dbReference type="ChEBI" id="CHEBI:48828"/>
    </cofactor>
</comment>
<dbReference type="PANTHER" id="PTHR11845:SF13">
    <property type="entry name" value="5'-DEOXYNUCLEOTIDASE HDDC2"/>
    <property type="match status" value="1"/>
</dbReference>
<evidence type="ECO:0000259" key="8">
    <source>
        <dbReference type="SMART" id="SM00471"/>
    </source>
</evidence>
<evidence type="ECO:0000256" key="1">
    <source>
        <dbReference type="ARBA" id="ARBA00001638"/>
    </source>
</evidence>
<evidence type="ECO:0000256" key="7">
    <source>
        <dbReference type="ARBA" id="ARBA00022801"/>
    </source>
</evidence>
<dbReference type="GO" id="GO:0016787">
    <property type="term" value="F:hydrolase activity"/>
    <property type="evidence" value="ECO:0007669"/>
    <property type="project" value="UniProtKB-KW"/>
</dbReference>
<feature type="domain" description="HD/PDEase" evidence="8">
    <location>
        <begin position="30"/>
        <end position="148"/>
    </location>
</feature>
<dbReference type="SUPFAM" id="SSF109604">
    <property type="entry name" value="HD-domain/PDEase-like"/>
    <property type="match status" value="1"/>
</dbReference>
<protein>
    <recommendedName>
        <fullName evidence="5">5'-deoxynucleotidase</fullName>
        <ecNumber evidence="5">3.1.3.89</ecNumber>
    </recommendedName>
</protein>
<dbReference type="Pfam" id="PF13023">
    <property type="entry name" value="HD_3"/>
    <property type="match status" value="1"/>
</dbReference>
<evidence type="ECO:0000256" key="6">
    <source>
        <dbReference type="ARBA" id="ARBA00022723"/>
    </source>
</evidence>
<comment type="catalytic activity">
    <reaction evidence="1">
        <text>a 2'-deoxyribonucleoside 5'-phosphate + H2O = a 2'-deoxyribonucleoside + phosphate</text>
        <dbReference type="Rhea" id="RHEA:36167"/>
        <dbReference type="ChEBI" id="CHEBI:15377"/>
        <dbReference type="ChEBI" id="CHEBI:18274"/>
        <dbReference type="ChEBI" id="CHEBI:43474"/>
        <dbReference type="ChEBI" id="CHEBI:65317"/>
        <dbReference type="EC" id="3.1.3.89"/>
    </reaction>
</comment>
<reference evidence="10" key="1">
    <citation type="journal article" date="2019" name="Int. J. Syst. Evol. Microbiol.">
        <title>The Global Catalogue of Microorganisms (GCM) 10K type strain sequencing project: providing services to taxonomists for standard genome sequencing and annotation.</title>
        <authorList>
            <consortium name="The Broad Institute Genomics Platform"/>
            <consortium name="The Broad Institute Genome Sequencing Center for Infectious Disease"/>
            <person name="Wu L."/>
            <person name="Ma J."/>
        </authorList>
    </citation>
    <scope>NUCLEOTIDE SEQUENCE [LARGE SCALE GENOMIC DNA]</scope>
    <source>
        <strain evidence="10">CCUG 67170</strain>
    </source>
</reference>
<sequence length="194" mass="22256">MKHLTQQLAFFKELELLKTVTRQNQTMDGRYENSAEHSWQLAVMAMTLRDYFPEKINLEHVLSMLLLHDIGEIGVGDTSAFDEVGKQTSYERELKSVTATFGHLPQAQAQYYLGLWKEFEQGRSPEARFARCMDALAPLMNHLWIAAEGENSDELTKSQVLAKKSFIEKESPELWQLTQDLLDQSVAKGLYLDK</sequence>
<accession>A0ABV8CVF6</accession>
<evidence type="ECO:0000313" key="10">
    <source>
        <dbReference type="Proteomes" id="UP001595807"/>
    </source>
</evidence>
<evidence type="ECO:0000313" key="9">
    <source>
        <dbReference type="EMBL" id="MFC3927818.1"/>
    </source>
</evidence>
<dbReference type="EMBL" id="JBHRZV010000029">
    <property type="protein sequence ID" value="MFC3927818.1"/>
    <property type="molecule type" value="Genomic_DNA"/>
</dbReference>